<dbReference type="OrthoDB" id="9767256at2"/>
<dbReference type="AlphaFoldDB" id="A0A1I7FFE2"/>
<evidence type="ECO:0000313" key="6">
    <source>
        <dbReference type="Proteomes" id="UP000183508"/>
    </source>
</evidence>
<dbReference type="eggNOG" id="COG0277">
    <property type="taxonomic scope" value="Bacteria"/>
</dbReference>
<keyword evidence="3" id="KW-0560">Oxidoreductase</keyword>
<dbReference type="PANTHER" id="PTHR42934:SF1">
    <property type="entry name" value="GLYCOLATE OXIDASE SUBUNIT GLCD"/>
    <property type="match status" value="1"/>
</dbReference>
<organism evidence="5 6">
    <name type="scientific">Alicyclobacillus macrosporangiidus</name>
    <dbReference type="NCBI Taxonomy" id="392015"/>
    <lineage>
        <taxon>Bacteria</taxon>
        <taxon>Bacillati</taxon>
        <taxon>Bacillota</taxon>
        <taxon>Bacilli</taxon>
        <taxon>Bacillales</taxon>
        <taxon>Alicyclobacillaceae</taxon>
        <taxon>Alicyclobacillus</taxon>
    </lineage>
</organism>
<dbReference type="GO" id="GO:0016491">
    <property type="term" value="F:oxidoreductase activity"/>
    <property type="evidence" value="ECO:0007669"/>
    <property type="project" value="UniProtKB-KW"/>
</dbReference>
<dbReference type="PANTHER" id="PTHR42934">
    <property type="entry name" value="GLYCOLATE OXIDASE SUBUNIT GLCD"/>
    <property type="match status" value="1"/>
</dbReference>
<sequence length="500" mass="53731">MNDAQLARALTEILGPRRVLCEPNQLHAYACDGYTAHQALPRAVVFPETTEEVAAVVKLLHDNDIPFLPRGAGTGLSGGAIPLNGEVIISLVRMNKLLSVDFDNLRAVVQPGLVNLTLTKRITGQGFYYAPDPSSQSVCTIGGNLAENAGGSHCLKYGVTTNHIVAAKFVLPDGSVMDLGTPYGDAPGYDLLGLVVGSEGTLGIATEITVRILKKPEGVKTALAMFDRVADASDTVSGIIGAGIIPAAIEMMDQLAMQAVDKSNYHVGYPADIEAVLLIEVDGLAAGVDEVMDRVVEICRRHHVRTVKVAQSEAERALWWSSRKMAFGATGRISPDYIVQDGVIPRTRLTEVLQRIAEISRKSGLRIANVFHAGDGNLHPLICYDSRIPGETEKAIQAGSAILKVCADVGGTITGEHGVGIEKLEEMRFMFSDDDLTAQLAVRSVFNPKDLCNRGKLIPQPSRCAEVRNARHIIEENWQIFGTFPEHARVMGPDEVGAQG</sequence>
<dbReference type="STRING" id="392015.SAMN05421543_101225"/>
<dbReference type="RefSeq" id="WP_074948721.1">
    <property type="nucleotide sequence ID" value="NZ_FPBV01000001.1"/>
</dbReference>
<dbReference type="InterPro" id="IPR016166">
    <property type="entry name" value="FAD-bd_PCMH"/>
</dbReference>
<dbReference type="InterPro" id="IPR016167">
    <property type="entry name" value="FAD-bd_PCMH_sub1"/>
</dbReference>
<dbReference type="InterPro" id="IPR036318">
    <property type="entry name" value="FAD-bd_PCMH-like_sf"/>
</dbReference>
<dbReference type="EMBL" id="FPBV01000001">
    <property type="protein sequence ID" value="SFU34912.1"/>
    <property type="molecule type" value="Genomic_DNA"/>
</dbReference>
<dbReference type="InterPro" id="IPR051914">
    <property type="entry name" value="FAD-linked_OxidoTrans_Type4"/>
</dbReference>
<dbReference type="Gene3D" id="3.30.43.10">
    <property type="entry name" value="Uridine Diphospho-n-acetylenolpyruvylglucosamine Reductase, domain 2"/>
    <property type="match status" value="1"/>
</dbReference>
<dbReference type="Pfam" id="PF02913">
    <property type="entry name" value="FAD-oxidase_C"/>
    <property type="match status" value="1"/>
</dbReference>
<evidence type="ECO:0000256" key="2">
    <source>
        <dbReference type="ARBA" id="ARBA00022827"/>
    </source>
</evidence>
<dbReference type="InterPro" id="IPR004113">
    <property type="entry name" value="FAD-bd_oxidored_4_C"/>
</dbReference>
<name>A0A1I7FFE2_9BACL</name>
<evidence type="ECO:0000256" key="1">
    <source>
        <dbReference type="ARBA" id="ARBA00022630"/>
    </source>
</evidence>
<reference evidence="6" key="1">
    <citation type="submission" date="2016-10" db="EMBL/GenBank/DDBJ databases">
        <authorList>
            <person name="Varghese N."/>
        </authorList>
    </citation>
    <scope>NUCLEOTIDE SEQUENCE [LARGE SCALE GENOMIC DNA]</scope>
    <source>
        <strain evidence="6">DSM 17980</strain>
    </source>
</reference>
<accession>A0A1I7FFE2</accession>
<keyword evidence="1" id="KW-0285">Flavoprotein</keyword>
<dbReference type="SUPFAM" id="SSF56176">
    <property type="entry name" value="FAD-binding/transporter-associated domain-like"/>
    <property type="match status" value="1"/>
</dbReference>
<dbReference type="Proteomes" id="UP000183508">
    <property type="component" value="Unassembled WGS sequence"/>
</dbReference>
<evidence type="ECO:0000313" key="5">
    <source>
        <dbReference type="EMBL" id="SFU34912.1"/>
    </source>
</evidence>
<keyword evidence="2" id="KW-0274">FAD</keyword>
<dbReference type="PROSITE" id="PS51387">
    <property type="entry name" value="FAD_PCMH"/>
    <property type="match status" value="1"/>
</dbReference>
<dbReference type="Gene3D" id="3.30.465.10">
    <property type="match status" value="1"/>
</dbReference>
<dbReference type="GO" id="GO:0071949">
    <property type="term" value="F:FAD binding"/>
    <property type="evidence" value="ECO:0007669"/>
    <property type="project" value="InterPro"/>
</dbReference>
<gene>
    <name evidence="5" type="ORF">SAMN05421543_101225</name>
</gene>
<dbReference type="InterPro" id="IPR006094">
    <property type="entry name" value="Oxid_FAD_bind_N"/>
</dbReference>
<proteinExistence type="predicted"/>
<dbReference type="SUPFAM" id="SSF55103">
    <property type="entry name" value="FAD-linked oxidases, C-terminal domain"/>
    <property type="match status" value="1"/>
</dbReference>
<dbReference type="Gene3D" id="3.30.70.2190">
    <property type="match status" value="1"/>
</dbReference>
<dbReference type="Gene3D" id="3.30.70.2740">
    <property type="match status" value="1"/>
</dbReference>
<keyword evidence="6" id="KW-1185">Reference proteome</keyword>
<dbReference type="InterPro" id="IPR016169">
    <property type="entry name" value="FAD-bd_PCMH_sub2"/>
</dbReference>
<dbReference type="InterPro" id="IPR016164">
    <property type="entry name" value="FAD-linked_Oxase-like_C"/>
</dbReference>
<protein>
    <submittedName>
        <fullName evidence="5">Glycolate oxidase</fullName>
    </submittedName>
</protein>
<dbReference type="Pfam" id="PF01565">
    <property type="entry name" value="FAD_binding_4"/>
    <property type="match status" value="1"/>
</dbReference>
<evidence type="ECO:0000256" key="3">
    <source>
        <dbReference type="ARBA" id="ARBA00023002"/>
    </source>
</evidence>
<evidence type="ECO:0000259" key="4">
    <source>
        <dbReference type="PROSITE" id="PS51387"/>
    </source>
</evidence>
<feature type="domain" description="FAD-binding PCMH-type" evidence="4">
    <location>
        <begin position="37"/>
        <end position="215"/>
    </location>
</feature>